<dbReference type="SUPFAM" id="SSF46689">
    <property type="entry name" value="Homeodomain-like"/>
    <property type="match status" value="1"/>
</dbReference>
<dbReference type="GO" id="GO:0043565">
    <property type="term" value="F:sequence-specific DNA binding"/>
    <property type="evidence" value="ECO:0007669"/>
    <property type="project" value="InterPro"/>
</dbReference>
<dbReference type="CDD" id="cd00009">
    <property type="entry name" value="AAA"/>
    <property type="match status" value="1"/>
</dbReference>
<dbReference type="SUPFAM" id="SSF52540">
    <property type="entry name" value="P-loop containing nucleoside triphosphate hydrolases"/>
    <property type="match status" value="1"/>
</dbReference>
<dbReference type="PRINTS" id="PR01590">
    <property type="entry name" value="HTHFIS"/>
</dbReference>
<dbReference type="GO" id="GO:0006355">
    <property type="term" value="P:regulation of DNA-templated transcription"/>
    <property type="evidence" value="ECO:0007669"/>
    <property type="project" value="InterPro"/>
</dbReference>
<dbReference type="InterPro" id="IPR025944">
    <property type="entry name" value="Sigma_54_int_dom_CS"/>
</dbReference>
<keyword evidence="1" id="KW-0547">Nucleotide-binding</keyword>
<gene>
    <name evidence="7" type="ORF">MNBD_NITROSPINAE01-1532</name>
</gene>
<dbReference type="InterPro" id="IPR009057">
    <property type="entry name" value="Homeodomain-like_sf"/>
</dbReference>
<name>A0A3B1C388_9ZZZZ</name>
<proteinExistence type="predicted"/>
<dbReference type="SMART" id="SM00448">
    <property type="entry name" value="REC"/>
    <property type="match status" value="1"/>
</dbReference>
<evidence type="ECO:0000313" key="7">
    <source>
        <dbReference type="EMBL" id="VAX18298.1"/>
    </source>
</evidence>
<evidence type="ECO:0000256" key="1">
    <source>
        <dbReference type="ARBA" id="ARBA00022741"/>
    </source>
</evidence>
<dbReference type="PROSITE" id="PS50110">
    <property type="entry name" value="RESPONSE_REGULATORY"/>
    <property type="match status" value="1"/>
</dbReference>
<feature type="domain" description="Response regulatory" evidence="6">
    <location>
        <begin position="8"/>
        <end position="122"/>
    </location>
</feature>
<evidence type="ECO:0000256" key="2">
    <source>
        <dbReference type="ARBA" id="ARBA00022840"/>
    </source>
</evidence>
<dbReference type="PANTHER" id="PTHR32071">
    <property type="entry name" value="TRANSCRIPTIONAL REGULATORY PROTEIN"/>
    <property type="match status" value="1"/>
</dbReference>
<dbReference type="InterPro" id="IPR002197">
    <property type="entry name" value="HTH_Fis"/>
</dbReference>
<sequence length="450" mass="50294">MMDSRKIQLLVVDDDEAFRELLIRRFSKTEFEVVACESGEEALEIANQREFDIGLLDIMMPGISGIDLLREIKMIHQEFEAVIITGQATVDSAIESMRLGAFDYLAKPCKLFELELIIRKAFETKMLREQNSKLREGIKRRIKSYRLRGSSEAIRSIREQVGLVSSATGPVLIAGENGAGKEAVAISVHQSSNRKDNPFVAVNCGVLKEAALEVELFGHEANAFVGAGPQKRGLIENTDGGTVMLKEIEQVPSSFQVKLLHFLDTGEFRRVGGHVDIFADTRLILSTSEDLLALTKRGMFRDDFYYKISTLAINVPPLRDRKEDIPELANEVLASGNGVAQKRLAKKAVEALLNYNWPGNVRELSNVLERAAVLSNKNVIQMKDLPLNFEKKSKASKIRHLMSLNEIEKEHILFVLDTVNGNISRAAKILGVSRPKLYRKIEKYRAGASV</sequence>
<reference evidence="7" key="1">
    <citation type="submission" date="2018-06" db="EMBL/GenBank/DDBJ databases">
        <authorList>
            <person name="Zhirakovskaya E."/>
        </authorList>
    </citation>
    <scope>NUCLEOTIDE SEQUENCE</scope>
</reference>
<dbReference type="AlphaFoldDB" id="A0A3B1C388"/>
<evidence type="ECO:0000259" key="5">
    <source>
        <dbReference type="PROSITE" id="PS50045"/>
    </source>
</evidence>
<dbReference type="Gene3D" id="3.40.50.2300">
    <property type="match status" value="1"/>
</dbReference>
<dbReference type="Pfam" id="PF00158">
    <property type="entry name" value="Sigma54_activat"/>
    <property type="match status" value="1"/>
</dbReference>
<protein>
    <recommendedName>
        <fullName evidence="8">Response regulator of zinc sigma-54-dependent two-component system</fullName>
    </recommendedName>
</protein>
<dbReference type="EMBL" id="UOGC01000067">
    <property type="protein sequence ID" value="VAX18298.1"/>
    <property type="molecule type" value="Genomic_DNA"/>
</dbReference>
<dbReference type="InterPro" id="IPR002078">
    <property type="entry name" value="Sigma_54_int"/>
</dbReference>
<dbReference type="InterPro" id="IPR001789">
    <property type="entry name" value="Sig_transdc_resp-reg_receiver"/>
</dbReference>
<keyword evidence="3" id="KW-0805">Transcription regulation</keyword>
<dbReference type="InterPro" id="IPR058031">
    <property type="entry name" value="AAA_lid_NorR"/>
</dbReference>
<dbReference type="PROSITE" id="PS50045">
    <property type="entry name" value="SIGMA54_INTERACT_4"/>
    <property type="match status" value="1"/>
</dbReference>
<dbReference type="Gene3D" id="1.10.8.60">
    <property type="match status" value="1"/>
</dbReference>
<dbReference type="InterPro" id="IPR027417">
    <property type="entry name" value="P-loop_NTPase"/>
</dbReference>
<dbReference type="Pfam" id="PF00072">
    <property type="entry name" value="Response_reg"/>
    <property type="match status" value="1"/>
</dbReference>
<feature type="domain" description="Sigma-54 factor interaction" evidence="5">
    <location>
        <begin position="147"/>
        <end position="373"/>
    </location>
</feature>
<keyword evidence="2" id="KW-0067">ATP-binding</keyword>
<dbReference type="PANTHER" id="PTHR32071:SF119">
    <property type="entry name" value="SIGMA L-DEPENDENT TRANSCRIPTIONAL REGULATOR YPLP-RELATED"/>
    <property type="match status" value="1"/>
</dbReference>
<evidence type="ECO:0000256" key="4">
    <source>
        <dbReference type="ARBA" id="ARBA00023163"/>
    </source>
</evidence>
<dbReference type="Gene3D" id="3.40.50.300">
    <property type="entry name" value="P-loop containing nucleotide triphosphate hydrolases"/>
    <property type="match status" value="1"/>
</dbReference>
<dbReference type="InterPro" id="IPR011006">
    <property type="entry name" value="CheY-like_superfamily"/>
</dbReference>
<dbReference type="Pfam" id="PF25601">
    <property type="entry name" value="AAA_lid_14"/>
    <property type="match status" value="1"/>
</dbReference>
<evidence type="ECO:0000259" key="6">
    <source>
        <dbReference type="PROSITE" id="PS50110"/>
    </source>
</evidence>
<accession>A0A3B1C388</accession>
<organism evidence="7">
    <name type="scientific">hydrothermal vent metagenome</name>
    <dbReference type="NCBI Taxonomy" id="652676"/>
    <lineage>
        <taxon>unclassified sequences</taxon>
        <taxon>metagenomes</taxon>
        <taxon>ecological metagenomes</taxon>
    </lineage>
</organism>
<dbReference type="FunFam" id="3.40.50.300:FF:000006">
    <property type="entry name" value="DNA-binding transcriptional regulator NtrC"/>
    <property type="match status" value="1"/>
</dbReference>
<evidence type="ECO:0008006" key="8">
    <source>
        <dbReference type="Google" id="ProtNLM"/>
    </source>
</evidence>
<dbReference type="Gene3D" id="1.10.10.60">
    <property type="entry name" value="Homeodomain-like"/>
    <property type="match status" value="1"/>
</dbReference>
<evidence type="ECO:0000256" key="3">
    <source>
        <dbReference type="ARBA" id="ARBA00023015"/>
    </source>
</evidence>
<dbReference type="SUPFAM" id="SSF52172">
    <property type="entry name" value="CheY-like"/>
    <property type="match status" value="1"/>
</dbReference>
<dbReference type="PROSITE" id="PS00688">
    <property type="entry name" value="SIGMA54_INTERACT_3"/>
    <property type="match status" value="1"/>
</dbReference>
<dbReference type="GO" id="GO:0005524">
    <property type="term" value="F:ATP binding"/>
    <property type="evidence" value="ECO:0007669"/>
    <property type="project" value="UniProtKB-KW"/>
</dbReference>
<dbReference type="Pfam" id="PF02954">
    <property type="entry name" value="HTH_8"/>
    <property type="match status" value="1"/>
</dbReference>
<keyword evidence="4" id="KW-0804">Transcription</keyword>
<dbReference type="GO" id="GO:0000160">
    <property type="term" value="P:phosphorelay signal transduction system"/>
    <property type="evidence" value="ECO:0007669"/>
    <property type="project" value="InterPro"/>
</dbReference>